<comment type="caution">
    <text evidence="10">The sequence shown here is derived from an EMBL/GenBank/DDBJ whole genome shotgun (WGS) entry which is preliminary data.</text>
</comment>
<dbReference type="InterPro" id="IPR048395">
    <property type="entry name" value="Glyco_hydro_31_C"/>
</dbReference>
<dbReference type="InterPro" id="IPR036864">
    <property type="entry name" value="Zn2-C6_fun-type_DNA-bd_sf"/>
</dbReference>
<dbReference type="PROSITE" id="PS50048">
    <property type="entry name" value="ZN2_CY6_FUNGAL_2"/>
    <property type="match status" value="1"/>
</dbReference>
<dbReference type="SUPFAM" id="SSF57701">
    <property type="entry name" value="Zn2/Cys6 DNA-binding domain"/>
    <property type="match status" value="1"/>
</dbReference>
<name>A0A225AAG4_TALAT</name>
<dbReference type="Pfam" id="PF17137">
    <property type="entry name" value="DUF5110"/>
    <property type="match status" value="1"/>
</dbReference>
<keyword evidence="4" id="KW-0805">Transcription regulation</keyword>
<evidence type="ECO:0000256" key="4">
    <source>
        <dbReference type="ARBA" id="ARBA00023015"/>
    </source>
</evidence>
<dbReference type="Gene3D" id="4.10.240.10">
    <property type="entry name" value="Zn(2)-C6 fungal-type DNA-binding domain"/>
    <property type="match status" value="1"/>
</dbReference>
<dbReference type="InterPro" id="IPR013780">
    <property type="entry name" value="Glyco_hydro_b"/>
</dbReference>
<dbReference type="OrthoDB" id="1334205at2759"/>
<dbReference type="CDD" id="cd00067">
    <property type="entry name" value="GAL4"/>
    <property type="match status" value="1"/>
</dbReference>
<dbReference type="InterPro" id="IPR033403">
    <property type="entry name" value="DUF5110"/>
</dbReference>
<dbReference type="GO" id="GO:0006491">
    <property type="term" value="P:N-glycan processing"/>
    <property type="evidence" value="ECO:0007669"/>
    <property type="project" value="TreeGrafter"/>
</dbReference>
<dbReference type="Gene3D" id="2.60.40.1180">
    <property type="entry name" value="Golgi alpha-mannosidase II"/>
    <property type="match status" value="2"/>
</dbReference>
<dbReference type="GO" id="GO:0003677">
    <property type="term" value="F:DNA binding"/>
    <property type="evidence" value="ECO:0007669"/>
    <property type="project" value="UniProtKB-KW"/>
</dbReference>
<sequence length="1365" mass="154118">MPSVPCDACALRRVKCDGNNPCWICIKNNQPCTFLRVRRRRGPKGPRKSTKAKLEQLYAQLSLPRTDPPDQKLISLGAYFKYLDVYKHALYTTWPIVSIDLLKSRLKDRRTIDFESYALAAALSAATIVQLKHCQSEPVTEELVMEGENFVKECLRHRNQCNLHSTITINLLLTSLFLHMYYANTGQMNAATFALREAITYADLLRLGDPTTLGSLCRDERELRLRVYWVLFVTERTFCIQHRISITMQKINSFPTFLDAHDINPHSVGGFCELVRLFTYVETALVAIEQAPSTLSYSKKELQCISTGLDSRAHHLDSLGDLQIADIETTRAWLRSLLWQHAASRFMLESDAQIVQFTPEYPFHLARDLLSFLSKVQSNSIRAHAYSMEVKLSQIAHSLLDTIAVVPSIGQMRGQQHGPEHAVLALEQLLAFTAGGKSEHLSLLHTRMSELGVAKPSRLYLTLEDPTSPPQVESGADDEPKSGSAGDRAQIAGSEEIDAWLQLLIILIKVWSRAKSTGKRPGKHGLVNFREKYTEPISATYNEPRSFAPDFLSSELSHTFIMHRYSFPRAPVAHPEATVGGAGKSYRFTVLTDGLLRYEWADDGCFEDRASVLAVNRRLPIPEFRVLETDTSVQIITSRFHLTYDKGSFSPSGLSAAIKGFYGPHSSIWRYGNPHNTLGGTARTLDEINGRIELEPGIVARQGFATLDDSKSMLFDENGWLAVRRPGSGRVDGYLFAYGHSYREAVRAFYALSGPQPLLPRWALGNWWSRYYAYNAEEYLELMDRFREKGIPLSVAVLDMDWHIVDEDCVAKSGVTGWTGYTWNKALFPDPPHFLAELHRRGLKTSLNDHPADGVQSYEELYGEMARVLCHDTSLGDPISFDITNRAFLDAYFDVLHRHFDTQGNDLWWVDWQQGPHSRIAGIDPLWVLNHFHFLDSARESKRPLTFSRYAGPGSHRYPIGFSGDTFITWESLDFQPEFTATASNIGFGWWSHDIGGHMHGVRDEELLVRWVQYGVFSPILRLHSSNNQWNLKEPWMLDVGFERVMTKFLRLRHRLIPYLYTMNFRAAREGLPLVQPMYWEYPESEEAYRFSNQFLFGSELLVAPITAPLDAKARRSLVRAWFPPGRYVDIFTGTVYDGDRELWLSRPLASYPVFAREGSIIPLDGASEPANGGNDPSEIEILVVVGADGDFELVEDDGQGDEVDQITFRRTPISFHHGTGEICIGPCSGTQTTTSRQWSVRLLGCSSLPEQVHALVNDVTRVCQTEKISNGTLIKLGSSGPKDTVVVRMCSQPQLDVHSPTTPIMEFLRDAQIELDLKEEIWKIVAKTSSTTVRVGQLQALGLDRTVLYPILENLLADSRPARP</sequence>
<dbReference type="Pfam" id="PF01055">
    <property type="entry name" value="Glyco_hydro_31_2nd"/>
    <property type="match status" value="1"/>
</dbReference>
<keyword evidence="7" id="KW-0539">Nucleus</keyword>
<dbReference type="GO" id="GO:0004558">
    <property type="term" value="F:alpha-1,4-glucosidase activity"/>
    <property type="evidence" value="ECO:0007669"/>
    <property type="project" value="UniProtKB-EC"/>
</dbReference>
<dbReference type="InterPro" id="IPR000322">
    <property type="entry name" value="Glyco_hydro_31_TIM"/>
</dbReference>
<dbReference type="GO" id="GO:0000981">
    <property type="term" value="F:DNA-binding transcription factor activity, RNA polymerase II-specific"/>
    <property type="evidence" value="ECO:0007669"/>
    <property type="project" value="InterPro"/>
</dbReference>
<keyword evidence="11" id="KW-1185">Reference proteome</keyword>
<keyword evidence="5" id="KW-0238">DNA-binding</keyword>
<dbReference type="CDD" id="cd06595">
    <property type="entry name" value="GH31_u1"/>
    <property type="match status" value="1"/>
</dbReference>
<comment type="catalytic activity">
    <reaction evidence="1">
        <text>Hydrolysis of terminal, non-reducing (1-&gt;4)-linked alpha-D-glucose residues with release of alpha-D-glucose.</text>
        <dbReference type="EC" id="3.2.1.20"/>
    </reaction>
</comment>
<accession>A0A225AAG4</accession>
<dbReference type="InterPro" id="IPR001138">
    <property type="entry name" value="Zn2Cys6_DnaBD"/>
</dbReference>
<evidence type="ECO:0000256" key="7">
    <source>
        <dbReference type="ARBA" id="ARBA00023242"/>
    </source>
</evidence>
<evidence type="ECO:0000256" key="8">
    <source>
        <dbReference type="SAM" id="MobiDB-lite"/>
    </source>
</evidence>
<dbReference type="SUPFAM" id="SSF51445">
    <property type="entry name" value="(Trans)glycosidases"/>
    <property type="match status" value="1"/>
</dbReference>
<evidence type="ECO:0000313" key="11">
    <source>
        <dbReference type="Proteomes" id="UP000214365"/>
    </source>
</evidence>
<dbReference type="EC" id="3.2.1.20" evidence="3"/>
<evidence type="ECO:0000256" key="6">
    <source>
        <dbReference type="ARBA" id="ARBA00023163"/>
    </source>
</evidence>
<dbReference type="SUPFAM" id="SSF51011">
    <property type="entry name" value="Glycosyl hydrolase domain"/>
    <property type="match status" value="1"/>
</dbReference>
<dbReference type="InterPro" id="IPR017853">
    <property type="entry name" value="GH"/>
</dbReference>
<evidence type="ECO:0000259" key="9">
    <source>
        <dbReference type="PROSITE" id="PS50048"/>
    </source>
</evidence>
<dbReference type="CDD" id="cd12148">
    <property type="entry name" value="fungal_TF_MHR"/>
    <property type="match status" value="1"/>
</dbReference>
<dbReference type="PANTHER" id="PTHR22762">
    <property type="entry name" value="ALPHA-GLUCOSIDASE"/>
    <property type="match status" value="1"/>
</dbReference>
<dbReference type="Proteomes" id="UP000214365">
    <property type="component" value="Unassembled WGS sequence"/>
</dbReference>
<evidence type="ECO:0000256" key="2">
    <source>
        <dbReference type="ARBA" id="ARBA00007806"/>
    </source>
</evidence>
<dbReference type="Pfam" id="PF21365">
    <property type="entry name" value="Glyco_hydro_31_3rd"/>
    <property type="match status" value="1"/>
</dbReference>
<feature type="region of interest" description="Disordered" evidence="8">
    <location>
        <begin position="462"/>
        <end position="488"/>
    </location>
</feature>
<dbReference type="Pfam" id="PF00172">
    <property type="entry name" value="Zn_clus"/>
    <property type="match status" value="1"/>
</dbReference>
<evidence type="ECO:0000256" key="1">
    <source>
        <dbReference type="ARBA" id="ARBA00001657"/>
    </source>
</evidence>
<dbReference type="EMBL" id="LFMY01000010">
    <property type="protein sequence ID" value="OKL57852.1"/>
    <property type="molecule type" value="Genomic_DNA"/>
</dbReference>
<evidence type="ECO:0000256" key="3">
    <source>
        <dbReference type="ARBA" id="ARBA00012741"/>
    </source>
</evidence>
<dbReference type="Gene3D" id="3.20.20.80">
    <property type="entry name" value="Glycosidases"/>
    <property type="match status" value="1"/>
</dbReference>
<gene>
    <name evidence="10" type="ORF">UA08_06458</name>
</gene>
<dbReference type="PANTHER" id="PTHR22762:SF89">
    <property type="entry name" value="ALPHA-XYLOSIDASE"/>
    <property type="match status" value="1"/>
</dbReference>
<dbReference type="GeneID" id="31006213"/>
<organism evidence="10 11">
    <name type="scientific">Talaromyces atroroseus</name>
    <dbReference type="NCBI Taxonomy" id="1441469"/>
    <lineage>
        <taxon>Eukaryota</taxon>
        <taxon>Fungi</taxon>
        <taxon>Dikarya</taxon>
        <taxon>Ascomycota</taxon>
        <taxon>Pezizomycotina</taxon>
        <taxon>Eurotiomycetes</taxon>
        <taxon>Eurotiomycetidae</taxon>
        <taxon>Eurotiales</taxon>
        <taxon>Trichocomaceae</taxon>
        <taxon>Talaromyces</taxon>
        <taxon>Talaromyces sect. Trachyspermi</taxon>
    </lineage>
</organism>
<proteinExistence type="inferred from homology"/>
<feature type="domain" description="Zn(2)-C6 fungal-type" evidence="9">
    <location>
        <begin position="5"/>
        <end position="34"/>
    </location>
</feature>
<comment type="similarity">
    <text evidence="2">Belongs to the glycosyl hydrolase 31 family.</text>
</comment>
<evidence type="ECO:0000256" key="5">
    <source>
        <dbReference type="ARBA" id="ARBA00023125"/>
    </source>
</evidence>
<protein>
    <recommendedName>
        <fullName evidence="3">alpha-glucosidase</fullName>
        <ecNumber evidence="3">3.2.1.20</ecNumber>
    </recommendedName>
</protein>
<dbReference type="GO" id="GO:0008270">
    <property type="term" value="F:zinc ion binding"/>
    <property type="evidence" value="ECO:0007669"/>
    <property type="project" value="InterPro"/>
</dbReference>
<dbReference type="GO" id="GO:0005975">
    <property type="term" value="P:carbohydrate metabolic process"/>
    <property type="evidence" value="ECO:0007669"/>
    <property type="project" value="InterPro"/>
</dbReference>
<keyword evidence="6" id="KW-0804">Transcription</keyword>
<dbReference type="RefSeq" id="XP_020117973.1">
    <property type="nucleotide sequence ID" value="XM_020269234.1"/>
</dbReference>
<reference evidence="10 11" key="1">
    <citation type="submission" date="2015-06" db="EMBL/GenBank/DDBJ databases">
        <title>Talaromyces atroroseus IBT 11181 draft genome.</title>
        <authorList>
            <person name="Rasmussen K.B."/>
            <person name="Rasmussen S."/>
            <person name="Petersen B."/>
            <person name="Sicheritz-Ponten T."/>
            <person name="Mortensen U.H."/>
            <person name="Thrane U."/>
        </authorList>
    </citation>
    <scope>NUCLEOTIDE SEQUENCE [LARGE SCALE GENOMIC DNA]</scope>
    <source>
        <strain evidence="10 11">IBT 11181</strain>
    </source>
</reference>
<evidence type="ECO:0000313" key="10">
    <source>
        <dbReference type="EMBL" id="OKL57852.1"/>
    </source>
</evidence>
<dbReference type="SMART" id="SM00066">
    <property type="entry name" value="GAL4"/>
    <property type="match status" value="1"/>
</dbReference>
<dbReference type="STRING" id="1441469.A0A225AAG4"/>